<dbReference type="EC" id="2.8.2.-" evidence="1"/>
<dbReference type="SUPFAM" id="SSF52540">
    <property type="entry name" value="P-loop containing nucleoside triphosphate hydrolases"/>
    <property type="match status" value="1"/>
</dbReference>
<dbReference type="GO" id="GO:0016740">
    <property type="term" value="F:transferase activity"/>
    <property type="evidence" value="ECO:0007669"/>
    <property type="project" value="UniProtKB-KW"/>
</dbReference>
<gene>
    <name evidence="1" type="ORF">V5E97_32130</name>
</gene>
<organism evidence="1">
    <name type="scientific">Singulisphaera sp. Ch08</name>
    <dbReference type="NCBI Taxonomy" id="3120278"/>
    <lineage>
        <taxon>Bacteria</taxon>
        <taxon>Pseudomonadati</taxon>
        <taxon>Planctomycetota</taxon>
        <taxon>Planctomycetia</taxon>
        <taxon>Isosphaerales</taxon>
        <taxon>Isosphaeraceae</taxon>
        <taxon>Singulisphaera</taxon>
    </lineage>
</organism>
<keyword evidence="1" id="KW-0808">Transferase</keyword>
<name>A0AAU7CCY1_9BACT</name>
<sequence>MIHKQYCFLSGLPRSGSTLLANILAQNPRFHASATSGILDVIFGVRNHWDQLAQFQAMIDRDACEAAKRRVLRGILDSYYADDPRPLVFDKSRSWLAHLELAEAILGTRARVLVPVRDVREILASFERLWRTASATRQVPQESQFYVEFQSIEGRCAVWARGDQPLGLACNRIRDALLRGFRDRLLFVPYESLTASPETTMAQIYEFLGEEPFTHDFENVLQVTHEDDRVYGFADLHRIRARVEPTAPQWPRVLGEAATLYANVRFW</sequence>
<dbReference type="Gene3D" id="3.40.50.300">
    <property type="entry name" value="P-loop containing nucleotide triphosphate hydrolases"/>
    <property type="match status" value="1"/>
</dbReference>
<dbReference type="EMBL" id="CP155447">
    <property type="protein sequence ID" value="XBH02923.1"/>
    <property type="molecule type" value="Genomic_DNA"/>
</dbReference>
<dbReference type="Pfam" id="PF13469">
    <property type="entry name" value="Sulfotransfer_3"/>
    <property type="match status" value="1"/>
</dbReference>
<evidence type="ECO:0000313" key="1">
    <source>
        <dbReference type="EMBL" id="XBH02923.1"/>
    </source>
</evidence>
<dbReference type="InterPro" id="IPR027417">
    <property type="entry name" value="P-loop_NTPase"/>
</dbReference>
<proteinExistence type="predicted"/>
<reference evidence="1" key="1">
    <citation type="submission" date="2024-05" db="EMBL/GenBank/DDBJ databases">
        <title>Planctomycetes of the genus Singulisphaera possess chitinolytic capabilities.</title>
        <authorList>
            <person name="Ivanova A."/>
        </authorList>
    </citation>
    <scope>NUCLEOTIDE SEQUENCE</scope>
    <source>
        <strain evidence="1">Ch08T</strain>
    </source>
</reference>
<protein>
    <submittedName>
        <fullName evidence="1">Sulfotransferase</fullName>
        <ecNumber evidence="1">2.8.2.-</ecNumber>
    </submittedName>
</protein>
<accession>A0AAU7CCY1</accession>
<dbReference type="RefSeq" id="WP_406695664.1">
    <property type="nucleotide sequence ID" value="NZ_CP155447.1"/>
</dbReference>
<dbReference type="AlphaFoldDB" id="A0AAU7CCY1"/>